<dbReference type="GO" id="GO:0003677">
    <property type="term" value="F:DNA binding"/>
    <property type="evidence" value="ECO:0007669"/>
    <property type="project" value="UniProtKB-KW"/>
</dbReference>
<name>A0A1H9PIY5_9RHOB</name>
<dbReference type="EMBL" id="FOGU01000001">
    <property type="protein sequence ID" value="SER47523.1"/>
    <property type="molecule type" value="Genomic_DNA"/>
</dbReference>
<organism evidence="2 3">
    <name type="scientific">Tranquillimonas rosea</name>
    <dbReference type="NCBI Taxonomy" id="641238"/>
    <lineage>
        <taxon>Bacteria</taxon>
        <taxon>Pseudomonadati</taxon>
        <taxon>Pseudomonadota</taxon>
        <taxon>Alphaproteobacteria</taxon>
        <taxon>Rhodobacterales</taxon>
        <taxon>Roseobacteraceae</taxon>
        <taxon>Tranquillimonas</taxon>
    </lineage>
</organism>
<protein>
    <submittedName>
        <fullName evidence="2">DNA-binding transcriptional regulator, CsgD family</fullName>
    </submittedName>
</protein>
<dbReference type="GO" id="GO:0006355">
    <property type="term" value="P:regulation of DNA-templated transcription"/>
    <property type="evidence" value="ECO:0007669"/>
    <property type="project" value="InterPro"/>
</dbReference>
<dbReference type="SUPFAM" id="SSF46894">
    <property type="entry name" value="C-terminal effector domain of the bipartite response regulators"/>
    <property type="match status" value="1"/>
</dbReference>
<sequence length="383" mass="41357">MRGAEFAEILRSAIDAAVRPQEWDGVCDRIVASSDFPAFFIFEYDSTNSQVPIMHLSRAIREGGMDLVDDLIGGRAPQAETELYGQLVDLPPYRHSFEHEVLGFGANDALPPNAIRDAILNVTGARWRFGGRLNDFGPVIDIASGHLGGPTAELPADIRANVDVLFSVVGKSLETGRVIRRLVRSYQAMLDFFDTLDFGAAFCDAEGRIVVSNRQFGELAAERDGLTDVGGIAGATHPEDRPRMRGIIHGATRPAARPEDLIMSLRRRSQGVPFVARTLPLRDAQTGVDAPLALLLVFDVERRGILTSEGLSAFGILSPEELAICDMLVQGAGAAEISRSQDTTPGAAAARIDGITAKLACRNRLDLVRLAMMTSAPVRRDPG</sequence>
<dbReference type="AlphaFoldDB" id="A0A1H9PIY5"/>
<evidence type="ECO:0000313" key="2">
    <source>
        <dbReference type="EMBL" id="SER47523.1"/>
    </source>
</evidence>
<dbReference type="RefSeq" id="WP_092687014.1">
    <property type="nucleotide sequence ID" value="NZ_FOGU01000001.1"/>
</dbReference>
<evidence type="ECO:0000259" key="1">
    <source>
        <dbReference type="SMART" id="SM00421"/>
    </source>
</evidence>
<reference evidence="2 3" key="1">
    <citation type="submission" date="2016-10" db="EMBL/GenBank/DDBJ databases">
        <authorList>
            <person name="de Groot N.N."/>
        </authorList>
    </citation>
    <scope>NUCLEOTIDE SEQUENCE [LARGE SCALE GENOMIC DNA]</scope>
    <source>
        <strain evidence="2 3">DSM 23042</strain>
    </source>
</reference>
<keyword evidence="2" id="KW-0238">DNA-binding</keyword>
<accession>A0A1H9PIY5</accession>
<dbReference type="SMART" id="SM00421">
    <property type="entry name" value="HTH_LUXR"/>
    <property type="match status" value="1"/>
</dbReference>
<keyword evidence="3" id="KW-1185">Reference proteome</keyword>
<proteinExistence type="predicted"/>
<gene>
    <name evidence="2" type="ORF">SAMN04490244_101181</name>
</gene>
<dbReference type="InterPro" id="IPR036388">
    <property type="entry name" value="WH-like_DNA-bd_sf"/>
</dbReference>
<dbReference type="Proteomes" id="UP000198885">
    <property type="component" value="Unassembled WGS sequence"/>
</dbReference>
<evidence type="ECO:0000313" key="3">
    <source>
        <dbReference type="Proteomes" id="UP000198885"/>
    </source>
</evidence>
<dbReference type="InterPro" id="IPR000792">
    <property type="entry name" value="Tscrpt_reg_LuxR_C"/>
</dbReference>
<feature type="domain" description="HTH luxR-type" evidence="1">
    <location>
        <begin position="314"/>
        <end position="371"/>
    </location>
</feature>
<dbReference type="OrthoDB" id="7858802at2"/>
<dbReference type="STRING" id="641238.SAMN04490244_101181"/>
<dbReference type="InterPro" id="IPR016032">
    <property type="entry name" value="Sig_transdc_resp-reg_C-effctor"/>
</dbReference>
<dbReference type="Gene3D" id="1.10.10.10">
    <property type="entry name" value="Winged helix-like DNA-binding domain superfamily/Winged helix DNA-binding domain"/>
    <property type="match status" value="1"/>
</dbReference>